<sequence length="49" mass="5719">MGLSIHLGYSVVNISRVSMLMQWSCLHRHRNVEPVRKVARNSVNVCHFR</sequence>
<dbReference type="EMBL" id="GBXM01045298">
    <property type="protein sequence ID" value="JAH63279.1"/>
    <property type="molecule type" value="Transcribed_RNA"/>
</dbReference>
<protein>
    <submittedName>
        <fullName evidence="1">Uncharacterized protein</fullName>
    </submittedName>
</protein>
<reference evidence="1" key="1">
    <citation type="submission" date="2014-11" db="EMBL/GenBank/DDBJ databases">
        <authorList>
            <person name="Amaro Gonzalez C."/>
        </authorList>
    </citation>
    <scope>NUCLEOTIDE SEQUENCE</scope>
</reference>
<evidence type="ECO:0000313" key="1">
    <source>
        <dbReference type="EMBL" id="JAH63279.1"/>
    </source>
</evidence>
<name>A0A0E9UBP8_ANGAN</name>
<dbReference type="AlphaFoldDB" id="A0A0E9UBP8"/>
<proteinExistence type="predicted"/>
<organism evidence="1">
    <name type="scientific">Anguilla anguilla</name>
    <name type="common">European freshwater eel</name>
    <name type="synonym">Muraena anguilla</name>
    <dbReference type="NCBI Taxonomy" id="7936"/>
    <lineage>
        <taxon>Eukaryota</taxon>
        <taxon>Metazoa</taxon>
        <taxon>Chordata</taxon>
        <taxon>Craniata</taxon>
        <taxon>Vertebrata</taxon>
        <taxon>Euteleostomi</taxon>
        <taxon>Actinopterygii</taxon>
        <taxon>Neopterygii</taxon>
        <taxon>Teleostei</taxon>
        <taxon>Anguilliformes</taxon>
        <taxon>Anguillidae</taxon>
        <taxon>Anguilla</taxon>
    </lineage>
</organism>
<accession>A0A0E9UBP8</accession>
<reference evidence="1" key="2">
    <citation type="journal article" date="2015" name="Fish Shellfish Immunol.">
        <title>Early steps in the European eel (Anguilla anguilla)-Vibrio vulnificus interaction in the gills: Role of the RtxA13 toxin.</title>
        <authorList>
            <person name="Callol A."/>
            <person name="Pajuelo D."/>
            <person name="Ebbesson L."/>
            <person name="Teles M."/>
            <person name="MacKenzie S."/>
            <person name="Amaro C."/>
        </authorList>
    </citation>
    <scope>NUCLEOTIDE SEQUENCE</scope>
</reference>